<evidence type="ECO:0000256" key="9">
    <source>
        <dbReference type="PROSITE-ProRule" id="PRU00175"/>
    </source>
</evidence>
<dbReference type="PANTHER" id="PTHR45888:SF4">
    <property type="entry name" value="PHD FINGER PROTEIN 10"/>
    <property type="match status" value="1"/>
</dbReference>
<feature type="region of interest" description="Disordered" evidence="10">
    <location>
        <begin position="857"/>
        <end position="880"/>
    </location>
</feature>
<evidence type="ECO:0000256" key="5">
    <source>
        <dbReference type="ARBA" id="ARBA00022833"/>
    </source>
</evidence>
<dbReference type="PROSITE" id="PS50016">
    <property type="entry name" value="ZF_PHD_2"/>
    <property type="match status" value="2"/>
</dbReference>
<dbReference type="GO" id="GO:0005634">
    <property type="term" value="C:nucleus"/>
    <property type="evidence" value="ECO:0007669"/>
    <property type="project" value="UniProtKB-SubCell"/>
</dbReference>
<dbReference type="InterPro" id="IPR019787">
    <property type="entry name" value="Znf_PHD-finger"/>
</dbReference>
<evidence type="ECO:0000313" key="13">
    <source>
        <dbReference type="EMBL" id="KAL3380722.1"/>
    </source>
</evidence>
<dbReference type="Pfam" id="PF00628">
    <property type="entry name" value="PHD"/>
    <property type="match status" value="1"/>
</dbReference>
<keyword evidence="4 9" id="KW-0863">Zinc-finger</keyword>
<feature type="domain" description="PHD-type" evidence="11">
    <location>
        <begin position="153"/>
        <end position="212"/>
    </location>
</feature>
<organism evidence="13 14">
    <name type="scientific">Solanum stoloniferum</name>
    <dbReference type="NCBI Taxonomy" id="62892"/>
    <lineage>
        <taxon>Eukaryota</taxon>
        <taxon>Viridiplantae</taxon>
        <taxon>Streptophyta</taxon>
        <taxon>Embryophyta</taxon>
        <taxon>Tracheophyta</taxon>
        <taxon>Spermatophyta</taxon>
        <taxon>Magnoliopsida</taxon>
        <taxon>eudicotyledons</taxon>
        <taxon>Gunneridae</taxon>
        <taxon>Pentapetalae</taxon>
        <taxon>asterids</taxon>
        <taxon>lamiids</taxon>
        <taxon>Solanales</taxon>
        <taxon>Solanaceae</taxon>
        <taxon>Solanoideae</taxon>
        <taxon>Solaneae</taxon>
        <taxon>Solanum</taxon>
    </lineage>
</organism>
<feature type="region of interest" description="Disordered" evidence="10">
    <location>
        <begin position="913"/>
        <end position="989"/>
    </location>
</feature>
<feature type="region of interest" description="Disordered" evidence="10">
    <location>
        <begin position="372"/>
        <end position="406"/>
    </location>
</feature>
<evidence type="ECO:0000256" key="7">
    <source>
        <dbReference type="ARBA" id="ARBA00023163"/>
    </source>
</evidence>
<dbReference type="Proteomes" id="UP001627284">
    <property type="component" value="Unassembled WGS sequence"/>
</dbReference>
<keyword evidence="6" id="KW-0805">Transcription regulation</keyword>
<accession>A0ABD2VI43</accession>
<dbReference type="Gene3D" id="3.30.40.10">
    <property type="entry name" value="Zinc/RING finger domain, C3HC4 (zinc finger)"/>
    <property type="match status" value="2"/>
</dbReference>
<feature type="compositionally biased region" description="Basic and acidic residues" evidence="10">
    <location>
        <begin position="956"/>
        <end position="989"/>
    </location>
</feature>
<evidence type="ECO:0000256" key="1">
    <source>
        <dbReference type="ARBA" id="ARBA00004123"/>
    </source>
</evidence>
<keyword evidence="3" id="KW-0677">Repeat</keyword>
<dbReference type="InterPro" id="IPR013083">
    <property type="entry name" value="Znf_RING/FYVE/PHD"/>
</dbReference>
<feature type="domain" description="RING-type" evidence="12">
    <location>
        <begin position="18"/>
        <end position="71"/>
    </location>
</feature>
<sequence length="1069" mass="116655">MKDVGGEEQRLSNVKVMCRLCFSCENEGGERARKMMSCNCCGKKCHLSCLKTWGQHRDLFHWSSWTCPSCRLCEGCQTTGDPNKFMYCKRCDAAYHCHCMQPPHKNVSSGPYLCPKHTKCHSCCSSVPGNGLSVRWFLGYTCCDACGRLFMKRKYCQVCLKVYRDSETTPMVCCDICERWVHSQCDGISDEKYLQFQVDGNLPYSCPKCRGYSYQSINPENAVQELWRRKDLADRDLIASLRAGAGLPVEDEMFSISPFSDDEDTAPVVKNEHKKSLKFSRKGLVDKSPQKSKEYGKKFGKEKGLTGQNEGHPDAPSGGYSAGDVKNDELQVYGELDSFSSPSGSLTEGICSFNMAGVIKHKFIDEVAGNTGKRTVQRKGSKPQRLDGDDVGIQTSMPKTSKEPKGVIHLGSLDKNIAGPPKSDASSCQKEQDLTTSHGYKDLVQLRENENSERNETAATLGGGKESNLIEITKASSEATHFPAKVGGKFADGSRPYPQLKTSGYEDLVRLRENENSERNETAAILGGGKGYEDLVQLRENENSERNETAAILGGGKGYEDLVQLREKENSERNETAATLGGGKESTLIKIKKVSAEATHFPAKVGGKFPDGSGPLKTSGYEGLVQLREKENSERNETAATLGGGKESTLIKIKKVSAEATHFPAKVGGKFPDGSGPLKTSGYEGLVQLREKENSERNETAATLGGGKESTLIKIKKVSAEATHFPAKVGGKFPDGSGPLKTSGYEDLVQLREKENSERNETAATLGGGKESTLIKIKKVSAEATHFPAKVGGKFPDGSGPLKTSGNEDLVQLRENENSERNETAATLGGGKESNLIKIKKVSSEATHFPAKVGGKFADGSGPYPPLKTSGILGKRSNDSSVITKAGSEVPATRDNKLASVKHVKAWLTSCDDLNEEKNGSPSLSNLPRMDPRPLQRPKFKNPYHESQNALASPGEEEKSMDKGHESKRMRSPAFEEKASTRSDDNSSQRYEDIDDFLADKWILQKLGQNAKGKRVEFHHLFDNTWHRGTVVEVSEGSSVVSVALDDGNTTSLELGKQGIRLISSKQNC</sequence>
<feature type="compositionally biased region" description="Basic and acidic residues" evidence="10">
    <location>
        <begin position="283"/>
        <end position="304"/>
    </location>
</feature>
<evidence type="ECO:0000313" key="14">
    <source>
        <dbReference type="Proteomes" id="UP001627284"/>
    </source>
</evidence>
<feature type="region of interest" description="Disordered" evidence="10">
    <location>
        <begin position="280"/>
        <end position="325"/>
    </location>
</feature>
<dbReference type="SUPFAM" id="SSF57903">
    <property type="entry name" value="FYVE/PHD zinc finger"/>
    <property type="match status" value="2"/>
</dbReference>
<gene>
    <name evidence="13" type="ORF">AABB24_001067</name>
</gene>
<dbReference type="EMBL" id="JBJKTR010000001">
    <property type="protein sequence ID" value="KAL3380722.1"/>
    <property type="molecule type" value="Genomic_DNA"/>
</dbReference>
<keyword evidence="14" id="KW-1185">Reference proteome</keyword>
<evidence type="ECO:0000256" key="4">
    <source>
        <dbReference type="ARBA" id="ARBA00022771"/>
    </source>
</evidence>
<dbReference type="PANTHER" id="PTHR45888">
    <property type="entry name" value="HL01030P-RELATED"/>
    <property type="match status" value="1"/>
</dbReference>
<proteinExistence type="predicted"/>
<dbReference type="PROSITE" id="PS50089">
    <property type="entry name" value="ZF_RING_2"/>
    <property type="match status" value="1"/>
</dbReference>
<name>A0ABD2VI43_9SOLN</name>
<dbReference type="FunFam" id="3.30.40.10:FF:000238">
    <property type="entry name" value="PHD finger family protein"/>
    <property type="match status" value="1"/>
</dbReference>
<reference evidence="13 14" key="1">
    <citation type="submission" date="2024-05" db="EMBL/GenBank/DDBJ databases">
        <title>De novo assembly of an allotetraploid wild potato.</title>
        <authorList>
            <person name="Hosaka A.J."/>
        </authorList>
    </citation>
    <scope>NUCLEOTIDE SEQUENCE [LARGE SCALE GENOMIC DNA]</scope>
    <source>
        <tissue evidence="13">Young leaves</tissue>
    </source>
</reference>
<dbReference type="Pfam" id="PF23004">
    <property type="entry name" value="PHDvar_NSD"/>
    <property type="match status" value="1"/>
</dbReference>
<dbReference type="SMART" id="SM00249">
    <property type="entry name" value="PHD"/>
    <property type="match status" value="3"/>
</dbReference>
<dbReference type="GO" id="GO:0006338">
    <property type="term" value="P:chromatin remodeling"/>
    <property type="evidence" value="ECO:0007669"/>
    <property type="project" value="UniProtKB-ARBA"/>
</dbReference>
<dbReference type="InterPro" id="IPR001841">
    <property type="entry name" value="Znf_RING"/>
</dbReference>
<evidence type="ECO:0000256" key="3">
    <source>
        <dbReference type="ARBA" id="ARBA00022737"/>
    </source>
</evidence>
<protein>
    <submittedName>
        <fullName evidence="13">Uncharacterized protein</fullName>
    </submittedName>
</protein>
<comment type="caution">
    <text evidence="13">The sequence shown here is derived from an EMBL/GenBank/DDBJ whole genome shotgun (WGS) entry which is preliminary data.</text>
</comment>
<feature type="domain" description="PHD-type" evidence="11">
    <location>
        <begin position="15"/>
        <end position="73"/>
    </location>
</feature>
<keyword evidence="2" id="KW-0479">Metal-binding</keyword>
<evidence type="ECO:0000256" key="6">
    <source>
        <dbReference type="ARBA" id="ARBA00023015"/>
    </source>
</evidence>
<keyword evidence="8" id="KW-0539">Nucleus</keyword>
<keyword evidence="5" id="KW-0862">Zinc</keyword>
<comment type="subcellular location">
    <subcellularLocation>
        <location evidence="1">Nucleus</location>
    </subcellularLocation>
</comment>
<evidence type="ECO:0000256" key="8">
    <source>
        <dbReference type="ARBA" id="ARBA00023242"/>
    </source>
</evidence>
<keyword evidence="7" id="KW-0804">Transcription</keyword>
<dbReference type="InterPro" id="IPR001965">
    <property type="entry name" value="Znf_PHD"/>
</dbReference>
<dbReference type="InterPro" id="IPR011011">
    <property type="entry name" value="Znf_FYVE_PHD"/>
</dbReference>
<evidence type="ECO:0000259" key="11">
    <source>
        <dbReference type="PROSITE" id="PS50016"/>
    </source>
</evidence>
<evidence type="ECO:0000259" key="12">
    <source>
        <dbReference type="PROSITE" id="PS50089"/>
    </source>
</evidence>
<dbReference type="GO" id="GO:0008270">
    <property type="term" value="F:zinc ion binding"/>
    <property type="evidence" value="ECO:0007669"/>
    <property type="project" value="UniProtKB-KW"/>
</dbReference>
<evidence type="ECO:0000256" key="10">
    <source>
        <dbReference type="SAM" id="MobiDB-lite"/>
    </source>
</evidence>
<evidence type="ECO:0000256" key="2">
    <source>
        <dbReference type="ARBA" id="ARBA00022723"/>
    </source>
</evidence>
<dbReference type="InterPro" id="IPR055197">
    <property type="entry name" value="PHDvar_NSD"/>
</dbReference>
<dbReference type="AlphaFoldDB" id="A0ABD2VI43"/>